<dbReference type="STRING" id="8469.M7BXV4"/>
<dbReference type="Pfam" id="PF07686">
    <property type="entry name" value="V-set"/>
    <property type="match status" value="1"/>
</dbReference>
<feature type="non-terminal residue" evidence="2">
    <location>
        <position position="1"/>
    </location>
</feature>
<dbReference type="Gene3D" id="2.60.40.10">
    <property type="entry name" value="Immunoglobulins"/>
    <property type="match status" value="1"/>
</dbReference>
<reference evidence="3" key="1">
    <citation type="journal article" date="2013" name="Nat. Genet.">
        <title>The draft genomes of soft-shell turtle and green sea turtle yield insights into the development and evolution of the turtle-specific body plan.</title>
        <authorList>
            <person name="Wang Z."/>
            <person name="Pascual-Anaya J."/>
            <person name="Zadissa A."/>
            <person name="Li W."/>
            <person name="Niimura Y."/>
            <person name="Huang Z."/>
            <person name="Li C."/>
            <person name="White S."/>
            <person name="Xiong Z."/>
            <person name="Fang D."/>
            <person name="Wang B."/>
            <person name="Ming Y."/>
            <person name="Chen Y."/>
            <person name="Zheng Y."/>
            <person name="Kuraku S."/>
            <person name="Pignatelli M."/>
            <person name="Herrero J."/>
            <person name="Beal K."/>
            <person name="Nozawa M."/>
            <person name="Li Q."/>
            <person name="Wang J."/>
            <person name="Zhang H."/>
            <person name="Yu L."/>
            <person name="Shigenobu S."/>
            <person name="Wang J."/>
            <person name="Liu J."/>
            <person name="Flicek P."/>
            <person name="Searle S."/>
            <person name="Wang J."/>
            <person name="Kuratani S."/>
            <person name="Yin Y."/>
            <person name="Aken B."/>
            <person name="Zhang G."/>
            <person name="Irie N."/>
        </authorList>
    </citation>
    <scope>NUCLEOTIDE SEQUENCE [LARGE SCALE GENOMIC DNA]</scope>
</reference>
<evidence type="ECO:0000313" key="2">
    <source>
        <dbReference type="EMBL" id="EMP40660.1"/>
    </source>
</evidence>
<gene>
    <name evidence="2" type="ORF">UY3_02105</name>
</gene>
<dbReference type="PROSITE" id="PS50835">
    <property type="entry name" value="IG_LIKE"/>
    <property type="match status" value="1"/>
</dbReference>
<name>M7BXV4_CHEMY</name>
<feature type="domain" description="Ig-like" evidence="1">
    <location>
        <begin position="1"/>
        <end position="78"/>
    </location>
</feature>
<dbReference type="AlphaFoldDB" id="M7BXV4"/>
<proteinExistence type="predicted"/>
<dbReference type="InterPro" id="IPR007110">
    <property type="entry name" value="Ig-like_dom"/>
</dbReference>
<organism evidence="2 3">
    <name type="scientific">Chelonia mydas</name>
    <name type="common">Green sea-turtle</name>
    <name type="synonym">Chelonia agassizi</name>
    <dbReference type="NCBI Taxonomy" id="8469"/>
    <lineage>
        <taxon>Eukaryota</taxon>
        <taxon>Metazoa</taxon>
        <taxon>Chordata</taxon>
        <taxon>Craniata</taxon>
        <taxon>Vertebrata</taxon>
        <taxon>Euteleostomi</taxon>
        <taxon>Archelosauria</taxon>
        <taxon>Testudinata</taxon>
        <taxon>Testudines</taxon>
        <taxon>Cryptodira</taxon>
        <taxon>Durocryptodira</taxon>
        <taxon>Americhelydia</taxon>
        <taxon>Chelonioidea</taxon>
        <taxon>Cheloniidae</taxon>
        <taxon>Chelonia</taxon>
    </lineage>
</organism>
<dbReference type="EMBL" id="KB506180">
    <property type="protein sequence ID" value="EMP40660.1"/>
    <property type="molecule type" value="Genomic_DNA"/>
</dbReference>
<evidence type="ECO:0000313" key="3">
    <source>
        <dbReference type="Proteomes" id="UP000031443"/>
    </source>
</evidence>
<dbReference type="InterPro" id="IPR050150">
    <property type="entry name" value="IgV_Light_Chain"/>
</dbReference>
<dbReference type="InterPro" id="IPR013783">
    <property type="entry name" value="Ig-like_fold"/>
</dbReference>
<dbReference type="SUPFAM" id="SSF48726">
    <property type="entry name" value="Immunoglobulin"/>
    <property type="match status" value="1"/>
</dbReference>
<dbReference type="Proteomes" id="UP000031443">
    <property type="component" value="Unassembled WGS sequence"/>
</dbReference>
<keyword evidence="3" id="KW-1185">Reference proteome</keyword>
<dbReference type="InterPro" id="IPR036179">
    <property type="entry name" value="Ig-like_dom_sf"/>
</dbReference>
<sequence length="94" mass="10392">TVQLSCTLSSAYLITHATWHQPKIGNTPKYLLWYKSNAAKHHGSGVPCRFSGSKDVANTTINQTVTDVQEDNEVDYYCGTGSGMLHSDATRWET</sequence>
<dbReference type="PANTHER" id="PTHR23267">
    <property type="entry name" value="IMMUNOGLOBULIN LIGHT CHAIN"/>
    <property type="match status" value="1"/>
</dbReference>
<protein>
    <submittedName>
        <fullName evidence="2">Pre-B lymphocyte protein 3</fullName>
    </submittedName>
</protein>
<evidence type="ECO:0000259" key="1">
    <source>
        <dbReference type="PROSITE" id="PS50835"/>
    </source>
</evidence>
<accession>M7BXV4</accession>
<dbReference type="InterPro" id="IPR013106">
    <property type="entry name" value="Ig_V-set"/>
</dbReference>